<sequence>MIQSHRLVAKDTEKPFETEITGITEPLYQVISKKSTPALSHRELNENFDTFLETKK</sequence>
<dbReference type="RefSeq" id="WP_003517239.1">
    <property type="nucleotide sequence ID" value="NZ_CP013828.1"/>
</dbReference>
<dbReference type="AlphaFoldDB" id="A0AB36TIF3"/>
<comment type="caution">
    <text evidence="1">The sequence shown here is derived from an EMBL/GenBank/DDBJ whole genome shotgun (WGS) entry which is preliminary data.</text>
</comment>
<gene>
    <name evidence="1" type="ORF">M972_111388</name>
</gene>
<reference evidence="1 2" key="1">
    <citation type="submission" date="2017-09" db="EMBL/GenBank/DDBJ databases">
        <title>Evaluation of Pacific Biosciences Sequencing Technology to Finishing C. thermocellum Genome Sequences.</title>
        <authorList>
            <person name="Brown S."/>
        </authorList>
    </citation>
    <scope>NUCLEOTIDE SEQUENCE [LARGE SCALE GENOMIC DNA]</scope>
    <source>
        <strain evidence="1 2">AD2</strain>
    </source>
</reference>
<organism evidence="1 2">
    <name type="scientific">Acetivibrio thermocellus AD2</name>
    <dbReference type="NCBI Taxonomy" id="1138384"/>
    <lineage>
        <taxon>Bacteria</taxon>
        <taxon>Bacillati</taxon>
        <taxon>Bacillota</taxon>
        <taxon>Clostridia</taxon>
        <taxon>Eubacteriales</taxon>
        <taxon>Oscillospiraceae</taxon>
        <taxon>Acetivibrio</taxon>
    </lineage>
</organism>
<proteinExistence type="predicted"/>
<evidence type="ECO:0000313" key="2">
    <source>
        <dbReference type="Proteomes" id="UP000223596"/>
    </source>
</evidence>
<accession>A0AB36TIF3</accession>
<evidence type="ECO:0000313" key="1">
    <source>
        <dbReference type="EMBL" id="PFH02605.1"/>
    </source>
</evidence>
<name>A0AB36TIF3_ACETH</name>
<dbReference type="Proteomes" id="UP000223596">
    <property type="component" value="Unassembled WGS sequence"/>
</dbReference>
<protein>
    <submittedName>
        <fullName evidence="1">Uncharacterized protein</fullName>
    </submittedName>
</protein>
<dbReference type="EMBL" id="PDBW01000001">
    <property type="protein sequence ID" value="PFH02605.1"/>
    <property type="molecule type" value="Genomic_DNA"/>
</dbReference>
<dbReference type="GeneID" id="51518949"/>